<organism evidence="3">
    <name type="scientific">freshwater metagenome</name>
    <dbReference type="NCBI Taxonomy" id="449393"/>
    <lineage>
        <taxon>unclassified sequences</taxon>
        <taxon>metagenomes</taxon>
        <taxon>ecological metagenomes</taxon>
    </lineage>
</organism>
<dbReference type="PANTHER" id="PTHR43318">
    <property type="entry name" value="UDP-N-ACETYLGLUCOSAMINE 4,6-DEHYDRATASE"/>
    <property type="match status" value="1"/>
</dbReference>
<comment type="similarity">
    <text evidence="1">Belongs to the polysaccharide synthase family.</text>
</comment>
<evidence type="ECO:0000259" key="2">
    <source>
        <dbReference type="Pfam" id="PF02719"/>
    </source>
</evidence>
<dbReference type="InterPro" id="IPR036291">
    <property type="entry name" value="NAD(P)-bd_dom_sf"/>
</dbReference>
<sequence length="199" mass="22157">MRTLVNISTDKAANPENVLGYSKRITERLVARAEVPDGAHYVSVRFGNVLGSRGSVLTTFRAQIARGGPVTVTDPEVTRYFMTVAEAVHLVLQAASLNERRGVLVLDMGEPRRILDVARTLIDNSGRDIRIEYTGLRNGEKLHESVFDSSETPRSTSHSMVSYVPPQPLRLDVWPEVRDDREALQVLMRYGSSLAHDDV</sequence>
<evidence type="ECO:0000313" key="3">
    <source>
        <dbReference type="EMBL" id="CAB5008543.1"/>
    </source>
</evidence>
<reference evidence="3" key="1">
    <citation type="submission" date="2020-05" db="EMBL/GenBank/DDBJ databases">
        <authorList>
            <person name="Chiriac C."/>
            <person name="Salcher M."/>
            <person name="Ghai R."/>
            <person name="Kavagutti S V."/>
        </authorList>
    </citation>
    <scope>NUCLEOTIDE SEQUENCE</scope>
</reference>
<dbReference type="AlphaFoldDB" id="A0A6J7PZ25"/>
<dbReference type="InterPro" id="IPR051203">
    <property type="entry name" value="Polysaccharide_Synthase-Rel"/>
</dbReference>
<feature type="domain" description="Polysaccharide biosynthesis protein CapD-like" evidence="2">
    <location>
        <begin position="3"/>
        <end position="162"/>
    </location>
</feature>
<dbReference type="Gene3D" id="3.40.50.720">
    <property type="entry name" value="NAD(P)-binding Rossmann-like Domain"/>
    <property type="match status" value="1"/>
</dbReference>
<dbReference type="InterPro" id="IPR003869">
    <property type="entry name" value="Polysac_CapD-like"/>
</dbReference>
<evidence type="ECO:0000256" key="1">
    <source>
        <dbReference type="ARBA" id="ARBA00007430"/>
    </source>
</evidence>
<dbReference type="EMBL" id="CAFBOZ010000150">
    <property type="protein sequence ID" value="CAB5008543.1"/>
    <property type="molecule type" value="Genomic_DNA"/>
</dbReference>
<dbReference type="SUPFAM" id="SSF51735">
    <property type="entry name" value="NAD(P)-binding Rossmann-fold domains"/>
    <property type="match status" value="1"/>
</dbReference>
<gene>
    <name evidence="3" type="ORF">UFOPK3992_01106</name>
</gene>
<dbReference type="PANTHER" id="PTHR43318:SF1">
    <property type="entry name" value="POLYSACCHARIDE BIOSYNTHESIS PROTEIN EPSC-RELATED"/>
    <property type="match status" value="1"/>
</dbReference>
<name>A0A6J7PZ25_9ZZZZ</name>
<protein>
    <submittedName>
        <fullName evidence="3">Unannotated protein</fullName>
    </submittedName>
</protein>
<accession>A0A6J7PZ25</accession>
<proteinExistence type="inferred from homology"/>
<dbReference type="Pfam" id="PF02719">
    <property type="entry name" value="Polysacc_synt_2"/>
    <property type="match status" value="1"/>
</dbReference>